<gene>
    <name evidence="1" type="ORF">llap_11800</name>
</gene>
<sequence>MKLQASQSQTSRNIMGQILLKAIFRQLKNKMVTENRQKITSDQLAFYDSMNSSMDNGTAADVVYIDFSMPFNAVHGIFIDKMLPQKYSMKWNRFSRRISSLNSLETSRFSLQPEIYGYSPGLPFKRGYQEETLEIYCKS</sequence>
<dbReference type="EMBL" id="KZ506938">
    <property type="protein sequence ID" value="PKU37894.1"/>
    <property type="molecule type" value="Genomic_DNA"/>
</dbReference>
<reference evidence="2" key="1">
    <citation type="submission" date="2017-11" db="EMBL/GenBank/DDBJ databases">
        <authorList>
            <person name="Lima N.C."/>
            <person name="Parody-Merino A.M."/>
            <person name="Battley P.F."/>
            <person name="Fidler A.E."/>
            <person name="Prosdocimi F."/>
        </authorList>
    </citation>
    <scope>NUCLEOTIDE SEQUENCE [LARGE SCALE GENOMIC DNA]</scope>
</reference>
<protein>
    <submittedName>
        <fullName evidence="1">Uncharacterized protein</fullName>
    </submittedName>
</protein>
<dbReference type="AlphaFoldDB" id="A0A2I0TVQ5"/>
<evidence type="ECO:0000313" key="1">
    <source>
        <dbReference type="EMBL" id="PKU37894.1"/>
    </source>
</evidence>
<reference evidence="2" key="2">
    <citation type="submission" date="2017-12" db="EMBL/GenBank/DDBJ databases">
        <title>Genome sequence of the Bar-tailed Godwit (Limosa lapponica baueri).</title>
        <authorList>
            <person name="Lima N.C.B."/>
            <person name="Parody-Merino A.M."/>
            <person name="Battley P.F."/>
            <person name="Fidler A.E."/>
            <person name="Prosdocimi F."/>
        </authorList>
    </citation>
    <scope>NUCLEOTIDE SEQUENCE [LARGE SCALE GENOMIC DNA]</scope>
</reference>
<keyword evidence="2" id="KW-1185">Reference proteome</keyword>
<evidence type="ECO:0000313" key="2">
    <source>
        <dbReference type="Proteomes" id="UP000233556"/>
    </source>
</evidence>
<dbReference type="OrthoDB" id="416454at2759"/>
<organism evidence="1 2">
    <name type="scientific">Limosa lapponica baueri</name>
    <dbReference type="NCBI Taxonomy" id="1758121"/>
    <lineage>
        <taxon>Eukaryota</taxon>
        <taxon>Metazoa</taxon>
        <taxon>Chordata</taxon>
        <taxon>Craniata</taxon>
        <taxon>Vertebrata</taxon>
        <taxon>Euteleostomi</taxon>
        <taxon>Archelosauria</taxon>
        <taxon>Archosauria</taxon>
        <taxon>Dinosauria</taxon>
        <taxon>Saurischia</taxon>
        <taxon>Theropoda</taxon>
        <taxon>Coelurosauria</taxon>
        <taxon>Aves</taxon>
        <taxon>Neognathae</taxon>
        <taxon>Neoaves</taxon>
        <taxon>Charadriiformes</taxon>
        <taxon>Scolopacidae</taxon>
        <taxon>Limosa</taxon>
    </lineage>
</organism>
<name>A0A2I0TVQ5_LIMLA</name>
<dbReference type="Proteomes" id="UP000233556">
    <property type="component" value="Unassembled WGS sequence"/>
</dbReference>
<accession>A0A2I0TVQ5</accession>
<proteinExistence type="predicted"/>